<name>A0A9N7USQ9_PLEPL</name>
<sequence length="100" mass="11199">MSELEWGRSNPFEGTRLALGGPRSLTLQKPTHSHPRLSGSQFLSTSRERRRSSRCLLQSLLCAGGPQLTSLILRRQRSSQWRRLQSLLSTGGPQLMSLVL</sequence>
<reference evidence="2" key="1">
    <citation type="submission" date="2020-03" db="EMBL/GenBank/DDBJ databases">
        <authorList>
            <person name="Weist P."/>
        </authorList>
    </citation>
    <scope>NUCLEOTIDE SEQUENCE</scope>
</reference>
<keyword evidence="3" id="KW-1185">Reference proteome</keyword>
<feature type="region of interest" description="Disordered" evidence="1">
    <location>
        <begin position="1"/>
        <end position="48"/>
    </location>
</feature>
<dbReference type="Proteomes" id="UP001153269">
    <property type="component" value="Unassembled WGS sequence"/>
</dbReference>
<gene>
    <name evidence="2" type="ORF">PLEPLA_LOCUS25247</name>
</gene>
<evidence type="ECO:0000313" key="3">
    <source>
        <dbReference type="Proteomes" id="UP001153269"/>
    </source>
</evidence>
<proteinExistence type="predicted"/>
<organism evidence="2 3">
    <name type="scientific">Pleuronectes platessa</name>
    <name type="common">European plaice</name>
    <dbReference type="NCBI Taxonomy" id="8262"/>
    <lineage>
        <taxon>Eukaryota</taxon>
        <taxon>Metazoa</taxon>
        <taxon>Chordata</taxon>
        <taxon>Craniata</taxon>
        <taxon>Vertebrata</taxon>
        <taxon>Euteleostomi</taxon>
        <taxon>Actinopterygii</taxon>
        <taxon>Neopterygii</taxon>
        <taxon>Teleostei</taxon>
        <taxon>Neoteleostei</taxon>
        <taxon>Acanthomorphata</taxon>
        <taxon>Carangaria</taxon>
        <taxon>Pleuronectiformes</taxon>
        <taxon>Pleuronectoidei</taxon>
        <taxon>Pleuronectidae</taxon>
        <taxon>Pleuronectes</taxon>
    </lineage>
</organism>
<evidence type="ECO:0000313" key="2">
    <source>
        <dbReference type="EMBL" id="CAB1437225.1"/>
    </source>
</evidence>
<accession>A0A9N7USQ9</accession>
<dbReference type="EMBL" id="CADEAL010002001">
    <property type="protein sequence ID" value="CAB1437225.1"/>
    <property type="molecule type" value="Genomic_DNA"/>
</dbReference>
<dbReference type="AlphaFoldDB" id="A0A9N7USQ9"/>
<comment type="caution">
    <text evidence="2">The sequence shown here is derived from an EMBL/GenBank/DDBJ whole genome shotgun (WGS) entry which is preliminary data.</text>
</comment>
<evidence type="ECO:0000256" key="1">
    <source>
        <dbReference type="SAM" id="MobiDB-lite"/>
    </source>
</evidence>
<protein>
    <submittedName>
        <fullName evidence="2">Uncharacterized protein</fullName>
    </submittedName>
</protein>